<dbReference type="AlphaFoldDB" id="A0AAW0Y9A8"/>
<sequence length="133" mass="15369">VMSVTRPHSDVFLVIRIEKVLQGSISQTVEPYLKSMDLKSIQKLQKMIKTCCWRLGEFRMPFGWCARPLFKSSGNLDTDSDFSPIYRCEEKRLGELEFIKMLADFRKPEKMNKLTLIPGNVSVQILPMEVTLP</sequence>
<dbReference type="GO" id="GO:0007264">
    <property type="term" value="P:small GTPase-mediated signal transduction"/>
    <property type="evidence" value="ECO:0007669"/>
    <property type="project" value="InterPro"/>
</dbReference>
<feature type="non-terminal residue" evidence="1">
    <location>
        <position position="133"/>
    </location>
</feature>
<evidence type="ECO:0000313" key="1">
    <source>
        <dbReference type="EMBL" id="KAK8748317.1"/>
    </source>
</evidence>
<dbReference type="GO" id="GO:0005085">
    <property type="term" value="F:guanyl-nucleotide exchange factor activity"/>
    <property type="evidence" value="ECO:0007669"/>
    <property type="project" value="InterPro"/>
</dbReference>
<dbReference type="InterPro" id="IPR026791">
    <property type="entry name" value="DOCK"/>
</dbReference>
<accession>A0AAW0Y9A8</accession>
<dbReference type="PANTHER" id="PTHR23317">
    <property type="entry name" value="DEDICATOR OF CYTOKINESIS DOCK"/>
    <property type="match status" value="1"/>
</dbReference>
<name>A0AAW0Y9A8_CHEQU</name>
<organism evidence="1 2">
    <name type="scientific">Cherax quadricarinatus</name>
    <name type="common">Australian red claw crayfish</name>
    <dbReference type="NCBI Taxonomy" id="27406"/>
    <lineage>
        <taxon>Eukaryota</taxon>
        <taxon>Metazoa</taxon>
        <taxon>Ecdysozoa</taxon>
        <taxon>Arthropoda</taxon>
        <taxon>Crustacea</taxon>
        <taxon>Multicrustacea</taxon>
        <taxon>Malacostraca</taxon>
        <taxon>Eumalacostraca</taxon>
        <taxon>Eucarida</taxon>
        <taxon>Decapoda</taxon>
        <taxon>Pleocyemata</taxon>
        <taxon>Astacidea</taxon>
        <taxon>Parastacoidea</taxon>
        <taxon>Parastacidae</taxon>
        <taxon>Cherax</taxon>
    </lineage>
</organism>
<evidence type="ECO:0000313" key="2">
    <source>
        <dbReference type="Proteomes" id="UP001445076"/>
    </source>
</evidence>
<keyword evidence="2" id="KW-1185">Reference proteome</keyword>
<dbReference type="Proteomes" id="UP001445076">
    <property type="component" value="Unassembled WGS sequence"/>
</dbReference>
<comment type="caution">
    <text evidence="1">The sequence shown here is derived from an EMBL/GenBank/DDBJ whole genome shotgun (WGS) entry which is preliminary data.</text>
</comment>
<gene>
    <name evidence="1" type="ORF">OTU49_016072</name>
</gene>
<feature type="non-terminal residue" evidence="1">
    <location>
        <position position="1"/>
    </location>
</feature>
<protein>
    <submittedName>
        <fullName evidence="1">Uncharacterized protein</fullName>
    </submittedName>
</protein>
<reference evidence="1 2" key="1">
    <citation type="journal article" date="2024" name="BMC Genomics">
        <title>Genome assembly of redclaw crayfish (Cherax quadricarinatus) provides insights into its immune adaptation and hypoxia tolerance.</title>
        <authorList>
            <person name="Liu Z."/>
            <person name="Zheng J."/>
            <person name="Li H."/>
            <person name="Fang K."/>
            <person name="Wang S."/>
            <person name="He J."/>
            <person name="Zhou D."/>
            <person name="Weng S."/>
            <person name="Chi M."/>
            <person name="Gu Z."/>
            <person name="He J."/>
            <person name="Li F."/>
            <person name="Wang M."/>
        </authorList>
    </citation>
    <scope>NUCLEOTIDE SEQUENCE [LARGE SCALE GENOMIC DNA]</scope>
    <source>
        <strain evidence="1">ZL_2023a</strain>
    </source>
</reference>
<dbReference type="PANTHER" id="PTHR23317:SF26">
    <property type="entry name" value="ZIZIMIN, ISOFORM K"/>
    <property type="match status" value="1"/>
</dbReference>
<dbReference type="EMBL" id="JARKIK010000012">
    <property type="protein sequence ID" value="KAK8748317.1"/>
    <property type="molecule type" value="Genomic_DNA"/>
</dbReference>
<proteinExistence type="predicted"/>